<evidence type="ECO:0000259" key="5">
    <source>
        <dbReference type="Pfam" id="PF13476"/>
    </source>
</evidence>
<feature type="coiled-coil region" evidence="4">
    <location>
        <begin position="185"/>
        <end position="216"/>
    </location>
</feature>
<feature type="coiled-coil region" evidence="4">
    <location>
        <begin position="540"/>
        <end position="670"/>
    </location>
</feature>
<evidence type="ECO:0000313" key="6">
    <source>
        <dbReference type="EMBL" id="MFC4387607.1"/>
    </source>
</evidence>
<feature type="coiled-coil region" evidence="4">
    <location>
        <begin position="398"/>
        <end position="497"/>
    </location>
</feature>
<dbReference type="InterPro" id="IPR027417">
    <property type="entry name" value="P-loop_NTPase"/>
</dbReference>
<dbReference type="Proteomes" id="UP001595880">
    <property type="component" value="Unassembled WGS sequence"/>
</dbReference>
<evidence type="ECO:0000256" key="1">
    <source>
        <dbReference type="ARBA" id="ARBA00006930"/>
    </source>
</evidence>
<feature type="coiled-coil region" evidence="4">
    <location>
        <begin position="326"/>
        <end position="353"/>
    </location>
</feature>
<dbReference type="SUPFAM" id="SSF52540">
    <property type="entry name" value="P-loop containing nucleoside triphosphate hydrolases"/>
    <property type="match status" value="2"/>
</dbReference>
<dbReference type="Pfam" id="PF13558">
    <property type="entry name" value="SbcC_Walker_B"/>
    <property type="match status" value="1"/>
</dbReference>
<comment type="subunit">
    <text evidence="2">Heterodimer of SbcC and SbcD.</text>
</comment>
<keyword evidence="7" id="KW-1185">Reference proteome</keyword>
<comment type="caution">
    <text evidence="6">The sequence shown here is derived from an EMBL/GenBank/DDBJ whole genome shotgun (WGS) entry which is preliminary data.</text>
</comment>
<organism evidence="6 7">
    <name type="scientific">Gracilibacillus marinus</name>
    <dbReference type="NCBI Taxonomy" id="630535"/>
    <lineage>
        <taxon>Bacteria</taxon>
        <taxon>Bacillati</taxon>
        <taxon>Bacillota</taxon>
        <taxon>Bacilli</taxon>
        <taxon>Bacillales</taxon>
        <taxon>Bacillaceae</taxon>
        <taxon>Gracilibacillus</taxon>
    </lineage>
</organism>
<evidence type="ECO:0000313" key="7">
    <source>
        <dbReference type="Proteomes" id="UP001595880"/>
    </source>
</evidence>
<protein>
    <recommendedName>
        <fullName evidence="3">Nuclease SbcCD subunit C</fullName>
    </recommendedName>
</protein>
<dbReference type="PANTHER" id="PTHR32114">
    <property type="entry name" value="ABC TRANSPORTER ABCH.3"/>
    <property type="match status" value="1"/>
</dbReference>
<reference evidence="7" key="1">
    <citation type="journal article" date="2019" name="Int. J. Syst. Evol. Microbiol.">
        <title>The Global Catalogue of Microorganisms (GCM) 10K type strain sequencing project: providing services to taxonomists for standard genome sequencing and annotation.</title>
        <authorList>
            <consortium name="The Broad Institute Genomics Platform"/>
            <consortium name="The Broad Institute Genome Sequencing Center for Infectious Disease"/>
            <person name="Wu L."/>
            <person name="Ma J."/>
        </authorList>
    </citation>
    <scope>NUCLEOTIDE SEQUENCE [LARGE SCALE GENOMIC DNA]</scope>
    <source>
        <strain evidence="7">KACC 14058</strain>
    </source>
</reference>
<evidence type="ECO:0000256" key="3">
    <source>
        <dbReference type="ARBA" id="ARBA00013368"/>
    </source>
</evidence>
<proteinExistence type="inferred from homology"/>
<keyword evidence="4" id="KW-0175">Coiled coil</keyword>
<evidence type="ECO:0000256" key="2">
    <source>
        <dbReference type="ARBA" id="ARBA00011322"/>
    </source>
</evidence>
<dbReference type="InterPro" id="IPR038729">
    <property type="entry name" value="Rad50/SbcC_AAA"/>
</dbReference>
<dbReference type="Gene3D" id="3.40.50.300">
    <property type="entry name" value="P-loop containing nucleotide triphosphate hydrolases"/>
    <property type="match status" value="2"/>
</dbReference>
<dbReference type="EMBL" id="JBHSDV010000001">
    <property type="protein sequence ID" value="MFC4387607.1"/>
    <property type="molecule type" value="Genomic_DNA"/>
</dbReference>
<dbReference type="RefSeq" id="WP_390197681.1">
    <property type="nucleotide sequence ID" value="NZ_JBHSDV010000001.1"/>
</dbReference>
<sequence>MRVISLSLSAFGPYRKKQIIHFDQINAESIFLISGPTGAGKTTIFDAICYSIYGKASGTDRDQDTLRSHFAEREEQTVVELVFALHQHEYKVVRSPKQWKAKLKGEGFTEEPASATLYRKHNDQWELLEAKIKDVNETLQSLIGLDYEQFRKMIMIPQGEFRRLISENSKEREEILQKIFRTYFYANMTEKIKEDANDLKQTIQQIEWKLEQEKAQIIGDSIELSSDVPVMEQLHHAYLEFVSKLDSLRNEKEVQRKKLNTLQEERYVKKQLVEKFNELELATQNKDILLNKEPEMNQKKESLSLAKKAEIIKPYETQWKRRNLETADQKKESERLKIKLSSMEEKFRSIKAQYDLLVKEEEIREKMRHDIHEQEQLLEKVMIMEELIRKRDSRETKTKQIKQTLQQLNGELQTLQHTKDLQYQFNEQLNKLKNKKQQAEFNHTNFNREINVCNDILNEEEERSKLRKEYMQTKKLLDDHKELVNRANKAYEKIENSYFDNLASELRSTLTAGQPCPVCGSIEHSLNNVETHELAAEWNLKEEKLKVTKMENENTQMERKLYAIREKGEAKKELLTRLYDALTEKETQWNVDSISSLKKELIEKVKKEKAVLNDTNYKIEELNKKLQDIHIIENKMGANKEKMSLLEKDYERYIEEFQQSKAKIATIEEQMPKEFTNLGQFRAELNKLTESYKKKIDEWNTIKESTEKLKEERNKIDTQWQQSIHFEKQLVERENMEYEALLQMLKKYGFDSMKSYQQSLLPEARIQLLENTIKEFDEKKHVVLETIETLHHYLEDKTKPNLSSLDNEIEVTNEVFTSLTQKEQVFVIKMEQIEKYKQSISHLEKELKEKEEEYYHIGEIAKLVKGDNSQRLSFERFVLSTFLDEILLQANIRLDKMTDHRFQLIRSTEIARRGAQSGLDLEVLDHYTGRRRSVKTLSGGEGFKAALSLALGMADIIQSHAGGVQLDTLFIDEGFGTLDEVSLEQAIQCLKDLQQGHRIIGVISHVPQLKEEIKTQLIVTSTNEGSFASFHTL</sequence>
<gene>
    <name evidence="6" type="ORF">ACFOZ1_07240</name>
</gene>
<evidence type="ECO:0000256" key="4">
    <source>
        <dbReference type="SAM" id="Coils"/>
    </source>
</evidence>
<accession>A0ABV8VT33</accession>
<name>A0ABV8VT33_9BACI</name>
<comment type="similarity">
    <text evidence="1">Belongs to the SMC family. SbcC subfamily.</text>
</comment>
<feature type="domain" description="Rad50/SbcC-type AAA" evidence="5">
    <location>
        <begin position="5"/>
        <end position="222"/>
    </location>
</feature>
<dbReference type="PANTHER" id="PTHR32114:SF2">
    <property type="entry name" value="ABC TRANSPORTER ABCH.3"/>
    <property type="match status" value="1"/>
</dbReference>
<dbReference type="Pfam" id="PF13476">
    <property type="entry name" value="AAA_23"/>
    <property type="match status" value="1"/>
</dbReference>